<keyword evidence="2" id="KW-1185">Reference proteome</keyword>
<reference evidence="1" key="2">
    <citation type="submission" date="2020-09" db="EMBL/GenBank/DDBJ databases">
        <authorList>
            <person name="Sun Q."/>
            <person name="Kim S."/>
        </authorList>
    </citation>
    <scope>NUCLEOTIDE SEQUENCE</scope>
    <source>
        <strain evidence="1">KCTC 42651</strain>
    </source>
</reference>
<dbReference type="EMBL" id="BMZS01000011">
    <property type="protein sequence ID" value="GHD60151.1"/>
    <property type="molecule type" value="Genomic_DNA"/>
</dbReference>
<gene>
    <name evidence="1" type="ORF">GCM10017083_45890</name>
</gene>
<sequence length="208" mass="22077">MSSPPLRSGLRPEPPARAGASTRRAAARLAALLVLAVGIAFPVRPVAAAELSHDAVKAGFLFNFTQFASWPGDRVGASEVTVCVERSTIDGSVFAGWEEIGGSNYRLRPRFVARPRGETDLRPCDVLFTGAPDAAAAVPGLLGSARRDHVLLVSDAAGFAASGGHIELFLDGNQFRFRVNLAELRRSGVELSSKVLRLADIVQGETTR</sequence>
<evidence type="ECO:0000313" key="1">
    <source>
        <dbReference type="EMBL" id="GHD60151.1"/>
    </source>
</evidence>
<organism evidence="1 2">
    <name type="scientific">Thalassobaculum fulvum</name>
    <dbReference type="NCBI Taxonomy" id="1633335"/>
    <lineage>
        <taxon>Bacteria</taxon>
        <taxon>Pseudomonadati</taxon>
        <taxon>Pseudomonadota</taxon>
        <taxon>Alphaproteobacteria</taxon>
        <taxon>Rhodospirillales</taxon>
        <taxon>Thalassobaculaceae</taxon>
        <taxon>Thalassobaculum</taxon>
    </lineage>
</organism>
<dbReference type="PROSITE" id="PS51318">
    <property type="entry name" value="TAT"/>
    <property type="match status" value="1"/>
</dbReference>
<dbReference type="InterPro" id="IPR006311">
    <property type="entry name" value="TAT_signal"/>
</dbReference>
<dbReference type="InterPro" id="IPR025293">
    <property type="entry name" value="YfiR/HmsC-like"/>
</dbReference>
<protein>
    <recommendedName>
        <fullName evidence="3">YfiR family protein</fullName>
    </recommendedName>
</protein>
<dbReference type="AlphaFoldDB" id="A0A918XW88"/>
<reference evidence="1" key="1">
    <citation type="journal article" date="2014" name="Int. J. Syst. Evol. Microbiol.">
        <title>Complete genome sequence of Corynebacterium casei LMG S-19264T (=DSM 44701T), isolated from a smear-ripened cheese.</title>
        <authorList>
            <consortium name="US DOE Joint Genome Institute (JGI-PGF)"/>
            <person name="Walter F."/>
            <person name="Albersmeier A."/>
            <person name="Kalinowski J."/>
            <person name="Ruckert C."/>
        </authorList>
    </citation>
    <scope>NUCLEOTIDE SEQUENCE</scope>
    <source>
        <strain evidence="1">KCTC 42651</strain>
    </source>
</reference>
<evidence type="ECO:0000313" key="2">
    <source>
        <dbReference type="Proteomes" id="UP000630353"/>
    </source>
</evidence>
<accession>A0A918XW88</accession>
<name>A0A918XW88_9PROT</name>
<evidence type="ECO:0008006" key="3">
    <source>
        <dbReference type="Google" id="ProtNLM"/>
    </source>
</evidence>
<proteinExistence type="predicted"/>
<dbReference type="Proteomes" id="UP000630353">
    <property type="component" value="Unassembled WGS sequence"/>
</dbReference>
<comment type="caution">
    <text evidence="1">The sequence shown here is derived from an EMBL/GenBank/DDBJ whole genome shotgun (WGS) entry which is preliminary data.</text>
</comment>
<dbReference type="Pfam" id="PF13689">
    <property type="entry name" value="DUF4154"/>
    <property type="match status" value="1"/>
</dbReference>